<dbReference type="AlphaFoldDB" id="A0A0S2HZL8"/>
<organism evidence="1 2">
    <name type="scientific">Salinivirga cyanobacteriivorans</name>
    <dbReference type="NCBI Taxonomy" id="1307839"/>
    <lineage>
        <taxon>Bacteria</taxon>
        <taxon>Pseudomonadati</taxon>
        <taxon>Bacteroidota</taxon>
        <taxon>Bacteroidia</taxon>
        <taxon>Bacteroidales</taxon>
        <taxon>Salinivirgaceae</taxon>
        <taxon>Salinivirga</taxon>
    </lineage>
</organism>
<dbReference type="STRING" id="1307839.L21SP5_01871"/>
<evidence type="ECO:0000313" key="1">
    <source>
        <dbReference type="EMBL" id="ALO15511.1"/>
    </source>
</evidence>
<sequence>MRLFLLSLTLVLLTGCAAHRYAKKAEKFDEAGLYKDAAEFYYESVKRKRTKVETKLGLQKNGQLVLNDLLTEFEKDYQQNETQEAVYSYEAAKNYHDKVAGVGVDLTFPDRYHAYYDEVKNTFIADKYIEASEHLDREEFDKAATIFKEIVRISPNYKDARRKLETAVYEPHYRKANNYFDEGQYRSAYYLFEQIAQETGGYKDATNLQQEAREKGTIDILIPALEISGTARRTNPVSLSEITNAIAEQQNPFINIVDKSAFSQNKIKNRDGSYNLKALNLAGVEAVLHVQINDVKKIEGKTHVKTERGYIKEVHVYKDDEGVERKKETFSKTTYKVYNKTNSASVRMSYKMLSTATASLMITDDLKDTRTDAVEFGRYQGDLKKLVPGYWKSRKYDSDEDVIHDNTYRIRQLRRLMNASDKITKVSYLLESAADNVVARLASAVDNYNPEN</sequence>
<keyword evidence="2" id="KW-1185">Reference proteome</keyword>
<name>A0A0S2HZL8_9BACT</name>
<dbReference type="SUPFAM" id="SSF48452">
    <property type="entry name" value="TPR-like"/>
    <property type="match status" value="1"/>
</dbReference>
<proteinExistence type="predicted"/>
<dbReference type="Proteomes" id="UP000064893">
    <property type="component" value="Chromosome"/>
</dbReference>
<protein>
    <submittedName>
        <fullName evidence="1">Uncharacterized protein</fullName>
    </submittedName>
</protein>
<gene>
    <name evidence="1" type="ORF">L21SP5_01871</name>
</gene>
<dbReference type="OrthoDB" id="979378at2"/>
<dbReference type="KEGG" id="blq:L21SP5_01871"/>
<dbReference type="EMBL" id="CP013118">
    <property type="protein sequence ID" value="ALO15511.1"/>
    <property type="molecule type" value="Genomic_DNA"/>
</dbReference>
<evidence type="ECO:0000313" key="2">
    <source>
        <dbReference type="Proteomes" id="UP000064893"/>
    </source>
</evidence>
<dbReference type="PROSITE" id="PS51257">
    <property type="entry name" value="PROKAR_LIPOPROTEIN"/>
    <property type="match status" value="1"/>
</dbReference>
<reference evidence="1 2" key="1">
    <citation type="submission" date="2015-11" db="EMBL/GenBank/DDBJ databases">
        <title>Description and complete genome sequence of a novel strain predominating in hypersaline microbial mats and representing a new family of the Bacteriodetes phylum.</title>
        <authorList>
            <person name="Spring S."/>
            <person name="Bunk B."/>
            <person name="Sproer C."/>
            <person name="Klenk H.-P."/>
        </authorList>
    </citation>
    <scope>NUCLEOTIDE SEQUENCE [LARGE SCALE GENOMIC DNA]</scope>
    <source>
        <strain evidence="1 2">L21-Spi-D4</strain>
    </source>
</reference>
<dbReference type="Gene3D" id="1.25.40.10">
    <property type="entry name" value="Tetratricopeptide repeat domain"/>
    <property type="match status" value="1"/>
</dbReference>
<dbReference type="RefSeq" id="WP_057952966.1">
    <property type="nucleotide sequence ID" value="NZ_CP013118.1"/>
</dbReference>
<accession>A0A0S2HZL8</accession>
<dbReference type="InterPro" id="IPR011990">
    <property type="entry name" value="TPR-like_helical_dom_sf"/>
</dbReference>